<comment type="similarity">
    <text evidence="1">Belongs to the sulfatase family.</text>
</comment>
<feature type="domain" description="Sulfatase N-terminal" evidence="3">
    <location>
        <begin position="67"/>
        <end position="347"/>
    </location>
</feature>
<keyword evidence="5" id="KW-1185">Reference proteome</keyword>
<gene>
    <name evidence="4" type="ORF">RS130_23305</name>
</gene>
<dbReference type="SUPFAM" id="SSF53649">
    <property type="entry name" value="Alkaline phosphatase-like"/>
    <property type="match status" value="1"/>
</dbReference>
<dbReference type="PANTHER" id="PTHR42693:SF53">
    <property type="entry name" value="ENDO-4-O-SULFATASE"/>
    <property type="match status" value="1"/>
</dbReference>
<dbReference type="InterPro" id="IPR050738">
    <property type="entry name" value="Sulfatase"/>
</dbReference>
<name>A0ABU3T2I3_9ALTE</name>
<proteinExistence type="inferred from homology"/>
<evidence type="ECO:0000313" key="5">
    <source>
        <dbReference type="Proteomes" id="UP001247805"/>
    </source>
</evidence>
<dbReference type="EMBL" id="JAWDIO010000002">
    <property type="protein sequence ID" value="MDU0356435.1"/>
    <property type="molecule type" value="Genomic_DNA"/>
</dbReference>
<dbReference type="CDD" id="cd16027">
    <property type="entry name" value="SGSH"/>
    <property type="match status" value="1"/>
</dbReference>
<organism evidence="4 5">
    <name type="scientific">Paraglaciecola aquimarina</name>
    <dbReference type="NCBI Taxonomy" id="1235557"/>
    <lineage>
        <taxon>Bacteria</taxon>
        <taxon>Pseudomonadati</taxon>
        <taxon>Pseudomonadota</taxon>
        <taxon>Gammaproteobacteria</taxon>
        <taxon>Alteromonadales</taxon>
        <taxon>Alteromonadaceae</taxon>
        <taxon>Paraglaciecola</taxon>
    </lineage>
</organism>
<comment type="caution">
    <text evidence="4">The sequence shown here is derived from an EMBL/GenBank/DDBJ whole genome shotgun (WGS) entry which is preliminary data.</text>
</comment>
<dbReference type="SUPFAM" id="SSF48371">
    <property type="entry name" value="ARM repeat"/>
    <property type="match status" value="1"/>
</dbReference>
<dbReference type="InterPro" id="IPR017850">
    <property type="entry name" value="Alkaline_phosphatase_core_sf"/>
</dbReference>
<protein>
    <submittedName>
        <fullName evidence="4">Sulfatase</fullName>
    </submittedName>
</protein>
<evidence type="ECO:0000256" key="2">
    <source>
        <dbReference type="ARBA" id="ARBA00022801"/>
    </source>
</evidence>
<keyword evidence="2" id="KW-0378">Hydrolase</keyword>
<dbReference type="RefSeq" id="WP_316027919.1">
    <property type="nucleotide sequence ID" value="NZ_JAWDIO010000002.1"/>
</dbReference>
<dbReference type="InterPro" id="IPR000917">
    <property type="entry name" value="Sulfatase_N"/>
</dbReference>
<dbReference type="Pfam" id="PF00884">
    <property type="entry name" value="Sulfatase"/>
    <property type="match status" value="1"/>
</dbReference>
<sequence>MSFEMADHTLGKTLSLGRYMLNKQYNFVFSKAVKFLAGVAIISFMSCSGTGEGTGKSAARTSHNKQPNFLWLISEDNSKHFLKLYNQAGASMPMVEELAEQGLIFDNAFSNAPVCSTARSTLATGAYAPRIGTLNHRTVKPVKLPVGFEPFSESLKKAGYYTTNNFKSDYNFAGLEAFWNKSEKGANWRERAENQPFFHIQSWKQTHEHTLHFAESDVQNVVTRHQPSEVELAPIYPDTAAFRYTQARYLDYHQDVDSEMSKVLDMLKQDGELENTFVFYFGDHGGVLPASKGYVFERGLNVPLIVRVPKNFRHLLSKDMQNPSNTHVDGFVSFIDFAPTLLELAGIEAKDYHDGRAFLGKNISLEALNKRDVSFSHADRFDEKSDLVRAVRKGNFKYIRNYQPFYADSLFAEYRYRQYAYREWKSLFQAGKLSPAQAAFFQPKAAEALYDIANDPHETRNLAQLPEYKGKLLTLRNMLQKEVKSWPDLGFYPESELVSQQTTQDLTAVGFGQISKSAIAKLIDIADLQLLTYQQAKPQLTQYLSSTNQWQRYWALIGLTSFGQQAAEFSQQIQQLANNDDSLHVKARAIEFLGLNKVIDPVGPLSDLIASTDNFYQQLELLNIATNLHEQVNAVFIRPAVNTWPEPAKGGAFRDRFFAVWLEARWAYISEKSNRLSSK</sequence>
<dbReference type="PANTHER" id="PTHR42693">
    <property type="entry name" value="ARYLSULFATASE FAMILY MEMBER"/>
    <property type="match status" value="1"/>
</dbReference>
<dbReference type="Gene3D" id="3.40.720.10">
    <property type="entry name" value="Alkaline Phosphatase, subunit A"/>
    <property type="match status" value="1"/>
</dbReference>
<evidence type="ECO:0000313" key="4">
    <source>
        <dbReference type="EMBL" id="MDU0356435.1"/>
    </source>
</evidence>
<reference evidence="4 5" key="1">
    <citation type="submission" date="2023-10" db="EMBL/GenBank/DDBJ databases">
        <title>Glaciecola aquimarina strain GGW-M5 nov., isolated from a coastal seawater.</title>
        <authorList>
            <person name="Bayburt H."/>
            <person name="Kim J.M."/>
            <person name="Choi B.J."/>
            <person name="Jeon C.O."/>
        </authorList>
    </citation>
    <scope>NUCLEOTIDE SEQUENCE [LARGE SCALE GENOMIC DNA]</scope>
    <source>
        <strain evidence="4 5">KCTC 32108</strain>
    </source>
</reference>
<dbReference type="InterPro" id="IPR016024">
    <property type="entry name" value="ARM-type_fold"/>
</dbReference>
<evidence type="ECO:0000259" key="3">
    <source>
        <dbReference type="Pfam" id="PF00884"/>
    </source>
</evidence>
<accession>A0ABU3T2I3</accession>
<evidence type="ECO:0000256" key="1">
    <source>
        <dbReference type="ARBA" id="ARBA00008779"/>
    </source>
</evidence>
<dbReference type="Proteomes" id="UP001247805">
    <property type="component" value="Unassembled WGS sequence"/>
</dbReference>